<dbReference type="OrthoDB" id="5654066at2"/>
<dbReference type="PATRIC" id="fig|452.5.peg.2388"/>
<dbReference type="RefSeq" id="WP_058484089.1">
    <property type="nucleotide sequence ID" value="NZ_CAAAII010000010.1"/>
</dbReference>
<dbReference type="Pfam" id="PF18493">
    <property type="entry name" value="DUF5617"/>
    <property type="match status" value="1"/>
</dbReference>
<dbReference type="EMBL" id="LNYX01000031">
    <property type="protein sequence ID" value="KTD61540.1"/>
    <property type="molecule type" value="Genomic_DNA"/>
</dbReference>
<proteinExistence type="predicted"/>
<feature type="domain" description="RavJ-like C-terminal" evidence="1">
    <location>
        <begin position="318"/>
        <end position="409"/>
    </location>
</feature>
<gene>
    <name evidence="2" type="ORF">Lspi_2170</name>
</gene>
<protein>
    <recommendedName>
        <fullName evidence="1">RavJ-like C-terminal domain-containing protein</fullName>
    </recommendedName>
</protein>
<evidence type="ECO:0000313" key="2">
    <source>
        <dbReference type="EMBL" id="KTD61540.1"/>
    </source>
</evidence>
<accession>A0A0W0YXC3</accession>
<keyword evidence="3" id="KW-1185">Reference proteome</keyword>
<dbReference type="AlphaFoldDB" id="A0A0W0YXC3"/>
<sequence>MPARKLFMNPRFSARLRDNLSYLMDAVIQGIPTDPVFACYTSSSYVRVMSASSLDGLKKPYDEARQCLITAEHDHTGIALALTTEQSSTLLRQYQTILQAMVDHQEQGGNDLTLDTVCRLFDTLLLVALDAVQSEESRNVYMCLYNSLPEDYQRYFAQYFKAIEDSLQGAPEVRLPFLSAFFSLLQLEQVRLYQEAKKKLLDDRKHTLSPDEILCPYTRARINVSKSLVTGDIAGDFVDLMVAMALLADVGDDSVAEFLADQPEDYSRRIHHKLCAYLCNPAEFSFTLQQTSMLEESGILYLQRQWHRRHNMPQYYPQYDHLWDKELGLKQNILRVLRDYSKLDCRVPAFSLFATGHWFRHHHGLVRSAVTALCNGDEPVEVIRDLEAKAMDTPDFNPEGSLSRRLVFISRFLPSATENDQNPSLLSC</sequence>
<reference evidence="2 3" key="1">
    <citation type="submission" date="2015-11" db="EMBL/GenBank/DDBJ databases">
        <title>Genomic analysis of 38 Legionella species identifies large and diverse effector repertoires.</title>
        <authorList>
            <person name="Burstein D."/>
            <person name="Amaro F."/>
            <person name="Zusman T."/>
            <person name="Lifshitz Z."/>
            <person name="Cohen O."/>
            <person name="Gilbert J.A."/>
            <person name="Pupko T."/>
            <person name="Shuman H.A."/>
            <person name="Segal G."/>
        </authorList>
    </citation>
    <scope>NUCLEOTIDE SEQUENCE [LARGE SCALE GENOMIC DNA]</scope>
    <source>
        <strain evidence="2 3">Mt.St.Helens-9</strain>
    </source>
</reference>
<evidence type="ECO:0000259" key="1">
    <source>
        <dbReference type="Pfam" id="PF18493"/>
    </source>
</evidence>
<organism evidence="2 3">
    <name type="scientific">Legionella spiritensis</name>
    <dbReference type="NCBI Taxonomy" id="452"/>
    <lineage>
        <taxon>Bacteria</taxon>
        <taxon>Pseudomonadati</taxon>
        <taxon>Pseudomonadota</taxon>
        <taxon>Gammaproteobacteria</taxon>
        <taxon>Legionellales</taxon>
        <taxon>Legionellaceae</taxon>
        <taxon>Legionella</taxon>
    </lineage>
</organism>
<evidence type="ECO:0000313" key="3">
    <source>
        <dbReference type="Proteomes" id="UP000054877"/>
    </source>
</evidence>
<name>A0A0W0YXC3_LEGSP</name>
<dbReference type="Proteomes" id="UP000054877">
    <property type="component" value="Unassembled WGS sequence"/>
</dbReference>
<comment type="caution">
    <text evidence="2">The sequence shown here is derived from an EMBL/GenBank/DDBJ whole genome shotgun (WGS) entry which is preliminary data.</text>
</comment>
<dbReference type="InterPro" id="IPR041234">
    <property type="entry name" value="RavJ-like_C"/>
</dbReference>